<dbReference type="AlphaFoldDB" id="A0A6A6JFI8"/>
<dbReference type="GO" id="GO:0004852">
    <property type="term" value="F:uroporphyrinogen-III synthase activity"/>
    <property type="evidence" value="ECO:0007669"/>
    <property type="project" value="InterPro"/>
</dbReference>
<protein>
    <submittedName>
        <fullName evidence="3">Tetrapyrrole biosynthesis, uroporphyrinogen III synthase</fullName>
    </submittedName>
</protein>
<dbReference type="GO" id="GO:0006780">
    <property type="term" value="P:uroporphyrinogen III biosynthetic process"/>
    <property type="evidence" value="ECO:0007669"/>
    <property type="project" value="InterPro"/>
</dbReference>
<dbReference type="InterPro" id="IPR003754">
    <property type="entry name" value="4pyrrol_synth_uPrphyn_synth"/>
</dbReference>
<dbReference type="Pfam" id="PF02602">
    <property type="entry name" value="HEM4"/>
    <property type="match status" value="1"/>
</dbReference>
<evidence type="ECO:0000256" key="1">
    <source>
        <dbReference type="SAM" id="MobiDB-lite"/>
    </source>
</evidence>
<feature type="domain" description="Tetrapyrrole biosynthesis uroporphyrinogen III synthase" evidence="2">
    <location>
        <begin position="30"/>
        <end position="292"/>
    </location>
</feature>
<dbReference type="PANTHER" id="PTHR12390">
    <property type="entry name" value="UROPORPHYRINOGEN III SYNTHASE"/>
    <property type="match status" value="1"/>
</dbReference>
<dbReference type="UniPathway" id="UPA00251">
    <property type="reaction ID" value="UER00320"/>
</dbReference>
<dbReference type="PANTHER" id="PTHR12390:SF0">
    <property type="entry name" value="UROPORPHYRINOGEN-III SYNTHASE"/>
    <property type="match status" value="1"/>
</dbReference>
<dbReference type="InterPro" id="IPR039793">
    <property type="entry name" value="UROS/Hem4"/>
</dbReference>
<dbReference type="Gene3D" id="3.40.50.10090">
    <property type="match status" value="2"/>
</dbReference>
<dbReference type="Proteomes" id="UP000800097">
    <property type="component" value="Unassembled WGS sequence"/>
</dbReference>
<name>A0A6A6JFI8_WESOR</name>
<proteinExistence type="predicted"/>
<dbReference type="GO" id="GO:0006782">
    <property type="term" value="P:protoporphyrinogen IX biosynthetic process"/>
    <property type="evidence" value="ECO:0007669"/>
    <property type="project" value="UniProtKB-UniPathway"/>
</dbReference>
<feature type="region of interest" description="Disordered" evidence="1">
    <location>
        <begin position="287"/>
        <end position="399"/>
    </location>
</feature>
<dbReference type="OrthoDB" id="1028014at2759"/>
<dbReference type="FunFam" id="3.40.50.10090:FF:000011">
    <property type="entry name" value="Uroporphyrinogen-III synthase (UroS), putative"/>
    <property type="match status" value="1"/>
</dbReference>
<dbReference type="GeneID" id="54549039"/>
<gene>
    <name evidence="3" type="ORF">EI97DRAFT_382621</name>
</gene>
<dbReference type="CDD" id="cd06578">
    <property type="entry name" value="HemD"/>
    <property type="match status" value="1"/>
</dbReference>
<feature type="compositionally biased region" description="Basic and acidic residues" evidence="1">
    <location>
        <begin position="337"/>
        <end position="359"/>
    </location>
</feature>
<evidence type="ECO:0000313" key="4">
    <source>
        <dbReference type="Proteomes" id="UP000800097"/>
    </source>
</evidence>
<keyword evidence="4" id="KW-1185">Reference proteome</keyword>
<evidence type="ECO:0000313" key="3">
    <source>
        <dbReference type="EMBL" id="KAF2273949.1"/>
    </source>
</evidence>
<dbReference type="SUPFAM" id="SSF69618">
    <property type="entry name" value="HemD-like"/>
    <property type="match status" value="1"/>
</dbReference>
<sequence>MPPNTRGKTPILLLKTRSTPTDRYEDYFAADFDPIFLPVLEHHGKEDALARVRQEITEGAFLHESKQGLNKYGAIIFTSQRAVEAFAKIIEDLRKEGKPVDELLPETLPLYVVGPATARGLRAIGLQCPILGEACGNGEALAAFMLKHYNDVYNGPSKPPLLFLVGDKRRDIIPKTLQSEDLGPERRCRIDELVVYETGEMLPFKDNFSSIVQENIKRGKPTQWVVVFSPTGCKAMLEGLGVLDEQTGRVNSEARPAHNIFVATIGSTTRDYLVHDFGFSPDVCAEEPTAEGVGNGNMVTTRSHSGPRPAERAATRSKRKEHPSKEDSKPKAAKKQTKIEENIEGAGKHEKQVEAEMKEAPSAAEANGPPKKTKGTNQDSSKAKAPAKPESEALEKDTERAEKMASNIVEKGIIYFFARSRVGIENPESVGDLQRTYFVLRPLPAETKLGQGPIPDEPANRLFALPKKTFPKSHRDRFMAFVEKSKTSIKDLKENFFKATEYETKTSGTRRQEPVTPIAEGVYAITRTDDGTTHLAYSLTIPEDLGEVQEDLGLRSQGSFIISVKNPERPGPASARLPKGPEFPKEIIEEFRGLAWTEVKPKYLDYENAQILLIGENTEKAVHATKANEEQGKEAPGEELEQLQYEDELRVQNLDGDDTVFVDLKLSKAEYPQVPTTW</sequence>
<dbReference type="RefSeq" id="XP_033651488.1">
    <property type="nucleotide sequence ID" value="XM_033795864.1"/>
</dbReference>
<reference evidence="3" key="1">
    <citation type="journal article" date="2020" name="Stud. Mycol.">
        <title>101 Dothideomycetes genomes: a test case for predicting lifestyles and emergence of pathogens.</title>
        <authorList>
            <person name="Haridas S."/>
            <person name="Albert R."/>
            <person name="Binder M."/>
            <person name="Bloem J."/>
            <person name="Labutti K."/>
            <person name="Salamov A."/>
            <person name="Andreopoulos B."/>
            <person name="Baker S."/>
            <person name="Barry K."/>
            <person name="Bills G."/>
            <person name="Bluhm B."/>
            <person name="Cannon C."/>
            <person name="Castanera R."/>
            <person name="Culley D."/>
            <person name="Daum C."/>
            <person name="Ezra D."/>
            <person name="Gonzalez J."/>
            <person name="Henrissat B."/>
            <person name="Kuo A."/>
            <person name="Liang C."/>
            <person name="Lipzen A."/>
            <person name="Lutzoni F."/>
            <person name="Magnuson J."/>
            <person name="Mondo S."/>
            <person name="Nolan M."/>
            <person name="Ohm R."/>
            <person name="Pangilinan J."/>
            <person name="Park H.-J."/>
            <person name="Ramirez L."/>
            <person name="Alfaro M."/>
            <person name="Sun H."/>
            <person name="Tritt A."/>
            <person name="Yoshinaga Y."/>
            <person name="Zwiers L.-H."/>
            <person name="Turgeon B."/>
            <person name="Goodwin S."/>
            <person name="Spatafora J."/>
            <person name="Crous P."/>
            <person name="Grigoriev I."/>
        </authorList>
    </citation>
    <scope>NUCLEOTIDE SEQUENCE</scope>
    <source>
        <strain evidence="3">CBS 379.55</strain>
    </source>
</reference>
<organism evidence="3 4">
    <name type="scientific">Westerdykella ornata</name>
    <dbReference type="NCBI Taxonomy" id="318751"/>
    <lineage>
        <taxon>Eukaryota</taxon>
        <taxon>Fungi</taxon>
        <taxon>Dikarya</taxon>
        <taxon>Ascomycota</taxon>
        <taxon>Pezizomycotina</taxon>
        <taxon>Dothideomycetes</taxon>
        <taxon>Pleosporomycetidae</taxon>
        <taxon>Pleosporales</taxon>
        <taxon>Sporormiaceae</taxon>
        <taxon>Westerdykella</taxon>
    </lineage>
</organism>
<dbReference type="EMBL" id="ML986506">
    <property type="protein sequence ID" value="KAF2273949.1"/>
    <property type="molecule type" value="Genomic_DNA"/>
</dbReference>
<feature type="compositionally biased region" description="Basic and acidic residues" evidence="1">
    <location>
        <begin position="387"/>
        <end position="399"/>
    </location>
</feature>
<evidence type="ECO:0000259" key="2">
    <source>
        <dbReference type="Pfam" id="PF02602"/>
    </source>
</evidence>
<dbReference type="GO" id="GO:0005829">
    <property type="term" value="C:cytosol"/>
    <property type="evidence" value="ECO:0007669"/>
    <property type="project" value="TreeGrafter"/>
</dbReference>
<accession>A0A6A6JFI8</accession>
<dbReference type="InterPro" id="IPR036108">
    <property type="entry name" value="4pyrrol_syn_uPrphyn_synt_sf"/>
</dbReference>